<dbReference type="EMBL" id="JARYMX010000002">
    <property type="protein sequence ID" value="KAJ9561676.1"/>
    <property type="molecule type" value="Genomic_DNA"/>
</dbReference>
<feature type="region of interest" description="Disordered" evidence="5">
    <location>
        <begin position="535"/>
        <end position="556"/>
    </location>
</feature>
<dbReference type="Proteomes" id="UP001172457">
    <property type="component" value="Chromosome 2"/>
</dbReference>
<dbReference type="CDD" id="cd09272">
    <property type="entry name" value="RNase_HI_RT_Ty1"/>
    <property type="match status" value="1"/>
</dbReference>
<keyword evidence="4" id="KW-0378">Hydrolase</keyword>
<feature type="domain" description="Integrase catalytic" evidence="6">
    <location>
        <begin position="290"/>
        <end position="454"/>
    </location>
</feature>
<sequence>MAPPKLSRKDKGKDKLVTPESEVASSSHTNVNVPKKNKRFRKRKNATKPKEHSHNFTPKEKHLTYSFSKCQRFGYCANAFVNDYFVPNYREFYNRGYHHSHNKKPNPKPKQKSPPKGKQEPDGHVWYMDSGCSKHMTCRKELLANFKQKYSGNVRFGNKLSAPTMGYGDILHHKITINKVAYVEGLSHNLLSIGKFCDKGLEVNFRETGCCVRTYEGQELIEGTRRSNLYTNVLWHRRLSHLNYATINQLAKAGLVTGLLSLKFTKEQLCLACEMGKIKKSSHKLKVEHSTTKPLQLLHIDLCGPMRVQSINGRKYVLVIVNDFSRYTWVNFLRSKDGAPDIIISFIKNVRLQLPVQVIRTDNGTEFKSRTLYSFLDSVGITHTFSAARTPQQNGVVERKNCTLVEAARTMLASSKLPLHFWAEAVASACFTQIRSLTHKRFMKTLYELVYNRPPSIKFLRVFGCECYVKNDKDNLDKFSPKGDEGVFIGYARTVHPIRTRCVVVSTNVDFEEGIEEDTTPAPVTPGISSVLASDQLHGNPLTSSSPANKPSSSNSNTCDLDELFELFYNDLPAPANVALPIPAVIQQAPHVMVSTTDISSSNFQGTSSSSSATTSPSFEVSPASAEGEPPHIFHQQALAVTVPSPQSGASSTMPTTTALGPIVVQSQVPPPSTSLTTTRREPEFYIDLWIEPLPLNHYLIQLSGHELIHSINTSAPVKTRSVTQNKCLFASFLSRHEPSHVTEALDISDCVTAMQEELNQFKRLGVWRLVPRPKNKTIIDLKWVFKNKKDEDGIVTRNKACLLAKGYKQQAGIDYDETFAPVARIEAIRIFLAYTAHKNFIVYQMDVKTAFLNGELKEEVYVSQPEGFVDHTKPNHVYILDKALYRLKQAPRAWYDHLSNALLDNGFYKGKIDPTLFIKTKGNDILLVQIYVDDIIFGSTISDMCTWFSDLMTTRFEMSMLRELSFFLGLQVLQKPDGILINQSKYIGDLLKHFHTDKSSVAKTPMASGTLIGDDPKGKPVDQKTYRAIIGSLLYLTASRPDIMFATCFCARFQANPKESHMLAYLKGTPNRGLWYPKQSRFELVTFSDADHGGCQLDRKSTSGHVQFLGDKLLSWGLKKQHCVSTSTTEAEYVAAASCCSQVLWMRTQLRDYGYNFNHIPIYCDYKSAIAITCNPVQHTRSKHIDIRYHFIKDHVERGTIELYFVKTEYQLADLFTKPLDEKRFIFLISKLGMFDSQE</sequence>
<feature type="region of interest" description="Disordered" evidence="5">
    <location>
        <begin position="599"/>
        <end position="629"/>
    </location>
</feature>
<dbReference type="GO" id="GO:0046872">
    <property type="term" value="F:metal ion binding"/>
    <property type="evidence" value="ECO:0007669"/>
    <property type="project" value="UniProtKB-KW"/>
</dbReference>
<protein>
    <recommendedName>
        <fullName evidence="6">Integrase catalytic domain-containing protein</fullName>
    </recommendedName>
</protein>
<feature type="compositionally biased region" description="Basic residues" evidence="5">
    <location>
        <begin position="35"/>
        <end position="47"/>
    </location>
</feature>
<dbReference type="GO" id="GO:0006508">
    <property type="term" value="P:proteolysis"/>
    <property type="evidence" value="ECO:0007669"/>
    <property type="project" value="UniProtKB-KW"/>
</dbReference>
<dbReference type="Pfam" id="PF00665">
    <property type="entry name" value="rve"/>
    <property type="match status" value="1"/>
</dbReference>
<feature type="region of interest" description="Disordered" evidence="5">
    <location>
        <begin position="1"/>
        <end position="57"/>
    </location>
</feature>
<dbReference type="InterPro" id="IPR012337">
    <property type="entry name" value="RNaseH-like_sf"/>
</dbReference>
<gene>
    <name evidence="7" type="ORF">OSB04_006836</name>
</gene>
<dbReference type="InterPro" id="IPR013103">
    <property type="entry name" value="RVT_2"/>
</dbReference>
<dbReference type="PANTHER" id="PTHR42648">
    <property type="entry name" value="TRANSPOSASE, PUTATIVE-RELATED"/>
    <property type="match status" value="1"/>
</dbReference>
<keyword evidence="8" id="KW-1185">Reference proteome</keyword>
<dbReference type="AlphaFoldDB" id="A0AA38TWJ1"/>
<feature type="compositionally biased region" description="Low complexity" evidence="5">
    <location>
        <begin position="544"/>
        <end position="556"/>
    </location>
</feature>
<dbReference type="Pfam" id="PF22936">
    <property type="entry name" value="Pol_BBD"/>
    <property type="match status" value="1"/>
</dbReference>
<feature type="region of interest" description="Disordered" evidence="5">
    <location>
        <begin position="96"/>
        <end position="122"/>
    </location>
</feature>
<dbReference type="SUPFAM" id="SSF56672">
    <property type="entry name" value="DNA/RNA polymerases"/>
    <property type="match status" value="1"/>
</dbReference>
<dbReference type="Gene3D" id="3.30.420.10">
    <property type="entry name" value="Ribonuclease H-like superfamily/Ribonuclease H"/>
    <property type="match status" value="1"/>
</dbReference>
<dbReference type="GO" id="GO:0015074">
    <property type="term" value="P:DNA integration"/>
    <property type="evidence" value="ECO:0007669"/>
    <property type="project" value="InterPro"/>
</dbReference>
<feature type="compositionally biased region" description="Basic residues" evidence="5">
    <location>
        <begin position="96"/>
        <end position="115"/>
    </location>
</feature>
<name>A0AA38TWJ1_9ASTR</name>
<evidence type="ECO:0000256" key="1">
    <source>
        <dbReference type="ARBA" id="ARBA00022670"/>
    </source>
</evidence>
<dbReference type="InterPro" id="IPR036397">
    <property type="entry name" value="RNaseH_sf"/>
</dbReference>
<dbReference type="Pfam" id="PF25597">
    <property type="entry name" value="SH3_retrovirus"/>
    <property type="match status" value="1"/>
</dbReference>
<reference evidence="7" key="1">
    <citation type="submission" date="2023-03" db="EMBL/GenBank/DDBJ databases">
        <title>Chromosome-scale reference genome and RAD-based genetic map of yellow starthistle (Centaurea solstitialis) reveal putative structural variation and QTLs associated with invader traits.</title>
        <authorList>
            <person name="Reatini B."/>
            <person name="Cang F.A."/>
            <person name="Jiang Q."/>
            <person name="Mckibben M.T.W."/>
            <person name="Barker M.S."/>
            <person name="Rieseberg L.H."/>
            <person name="Dlugosch K.M."/>
        </authorList>
    </citation>
    <scope>NUCLEOTIDE SEQUENCE</scope>
    <source>
        <strain evidence="7">CAN-66</strain>
        <tissue evidence="7">Leaf</tissue>
    </source>
</reference>
<dbReference type="InterPro" id="IPR057670">
    <property type="entry name" value="SH3_retrovirus"/>
</dbReference>
<dbReference type="InterPro" id="IPR039537">
    <property type="entry name" value="Retrotran_Ty1/copia-like"/>
</dbReference>
<accession>A0AA38TWJ1</accession>
<dbReference type="InterPro" id="IPR054722">
    <property type="entry name" value="PolX-like_BBD"/>
</dbReference>
<dbReference type="PANTHER" id="PTHR42648:SF18">
    <property type="entry name" value="RETROTRANSPOSON, UNCLASSIFIED-LIKE PROTEIN"/>
    <property type="match status" value="1"/>
</dbReference>
<evidence type="ECO:0000313" key="8">
    <source>
        <dbReference type="Proteomes" id="UP001172457"/>
    </source>
</evidence>
<dbReference type="PROSITE" id="PS50994">
    <property type="entry name" value="INTEGRASE"/>
    <property type="match status" value="1"/>
</dbReference>
<evidence type="ECO:0000256" key="2">
    <source>
        <dbReference type="ARBA" id="ARBA00022723"/>
    </source>
</evidence>
<evidence type="ECO:0000256" key="5">
    <source>
        <dbReference type="SAM" id="MobiDB-lite"/>
    </source>
</evidence>
<evidence type="ECO:0000259" key="6">
    <source>
        <dbReference type="PROSITE" id="PS50994"/>
    </source>
</evidence>
<dbReference type="InterPro" id="IPR001584">
    <property type="entry name" value="Integrase_cat-core"/>
</dbReference>
<dbReference type="GO" id="GO:0003676">
    <property type="term" value="F:nucleic acid binding"/>
    <property type="evidence" value="ECO:0007669"/>
    <property type="project" value="InterPro"/>
</dbReference>
<organism evidence="7 8">
    <name type="scientific">Centaurea solstitialis</name>
    <name type="common">yellow star-thistle</name>
    <dbReference type="NCBI Taxonomy" id="347529"/>
    <lineage>
        <taxon>Eukaryota</taxon>
        <taxon>Viridiplantae</taxon>
        <taxon>Streptophyta</taxon>
        <taxon>Embryophyta</taxon>
        <taxon>Tracheophyta</taxon>
        <taxon>Spermatophyta</taxon>
        <taxon>Magnoliopsida</taxon>
        <taxon>eudicotyledons</taxon>
        <taxon>Gunneridae</taxon>
        <taxon>Pentapetalae</taxon>
        <taxon>asterids</taxon>
        <taxon>campanulids</taxon>
        <taxon>Asterales</taxon>
        <taxon>Asteraceae</taxon>
        <taxon>Carduoideae</taxon>
        <taxon>Cardueae</taxon>
        <taxon>Centaureinae</taxon>
        <taxon>Centaurea</taxon>
    </lineage>
</organism>
<feature type="compositionally biased region" description="Basic and acidic residues" evidence="5">
    <location>
        <begin position="48"/>
        <end position="57"/>
    </location>
</feature>
<feature type="compositionally biased region" description="Basic and acidic residues" evidence="5">
    <location>
        <begin position="7"/>
        <end position="17"/>
    </location>
</feature>
<keyword evidence="2" id="KW-0479">Metal-binding</keyword>
<comment type="caution">
    <text evidence="7">The sequence shown here is derived from an EMBL/GenBank/DDBJ whole genome shotgun (WGS) entry which is preliminary data.</text>
</comment>
<dbReference type="Pfam" id="PF13976">
    <property type="entry name" value="gag_pre-integrs"/>
    <property type="match status" value="1"/>
</dbReference>
<proteinExistence type="predicted"/>
<keyword evidence="3" id="KW-0064">Aspartyl protease</keyword>
<dbReference type="SUPFAM" id="SSF53098">
    <property type="entry name" value="Ribonuclease H-like"/>
    <property type="match status" value="1"/>
</dbReference>
<dbReference type="InterPro" id="IPR025724">
    <property type="entry name" value="GAG-pre-integrase_dom"/>
</dbReference>
<keyword evidence="1" id="KW-0645">Protease</keyword>
<dbReference type="GO" id="GO:0004190">
    <property type="term" value="F:aspartic-type endopeptidase activity"/>
    <property type="evidence" value="ECO:0007669"/>
    <property type="project" value="UniProtKB-KW"/>
</dbReference>
<dbReference type="Pfam" id="PF07727">
    <property type="entry name" value="RVT_2"/>
    <property type="match status" value="1"/>
</dbReference>
<dbReference type="InterPro" id="IPR043502">
    <property type="entry name" value="DNA/RNA_pol_sf"/>
</dbReference>
<feature type="compositionally biased region" description="Low complexity" evidence="5">
    <location>
        <begin position="600"/>
        <end position="618"/>
    </location>
</feature>
<evidence type="ECO:0000256" key="4">
    <source>
        <dbReference type="ARBA" id="ARBA00022801"/>
    </source>
</evidence>
<evidence type="ECO:0000313" key="7">
    <source>
        <dbReference type="EMBL" id="KAJ9561676.1"/>
    </source>
</evidence>
<evidence type="ECO:0000256" key="3">
    <source>
        <dbReference type="ARBA" id="ARBA00022750"/>
    </source>
</evidence>